<keyword evidence="9" id="KW-0234">DNA repair</keyword>
<dbReference type="SUPFAM" id="SSF53300">
    <property type="entry name" value="vWA-like"/>
    <property type="match status" value="1"/>
</dbReference>
<keyword evidence="13" id="KW-1185">Reference proteome</keyword>
<name>A0A6S7H9H0_PARCT</name>
<evidence type="ECO:0000256" key="3">
    <source>
        <dbReference type="ARBA" id="ARBA00022723"/>
    </source>
</evidence>
<evidence type="ECO:0000256" key="11">
    <source>
        <dbReference type="PIRNR" id="PIRNR015919"/>
    </source>
</evidence>
<evidence type="ECO:0000256" key="9">
    <source>
        <dbReference type="ARBA" id="ARBA00023204"/>
    </source>
</evidence>
<keyword evidence="10 11" id="KW-0539">Nucleus</keyword>
<proteinExistence type="inferred from homology"/>
<evidence type="ECO:0000256" key="10">
    <source>
        <dbReference type="ARBA" id="ARBA00023242"/>
    </source>
</evidence>
<dbReference type="PANTHER" id="PTHR12695">
    <property type="entry name" value="GENERAL TRANSCRIPTION FACTOR IIH SUBUNIT 2"/>
    <property type="match status" value="1"/>
</dbReference>
<dbReference type="PROSITE" id="PS50157">
    <property type="entry name" value="ZINC_FINGER_C2H2_2"/>
    <property type="match status" value="1"/>
</dbReference>
<accession>A0A6S7H9H0</accession>
<reference evidence="12" key="1">
    <citation type="submission" date="2020-04" db="EMBL/GenBank/DDBJ databases">
        <authorList>
            <person name="Alioto T."/>
            <person name="Alioto T."/>
            <person name="Gomez Garrido J."/>
        </authorList>
    </citation>
    <scope>NUCLEOTIDE SEQUENCE</scope>
    <source>
        <strain evidence="12">A484AB</strain>
    </source>
</reference>
<dbReference type="Proteomes" id="UP001152795">
    <property type="component" value="Unassembled WGS sequence"/>
</dbReference>
<dbReference type="GO" id="GO:0000439">
    <property type="term" value="C:transcription factor TFIIH core complex"/>
    <property type="evidence" value="ECO:0007669"/>
    <property type="project" value="InterPro"/>
</dbReference>
<dbReference type="InterPro" id="IPR007198">
    <property type="entry name" value="Ssl1-like"/>
</dbReference>
<keyword evidence="4" id="KW-0227">DNA damage</keyword>
<dbReference type="Gene3D" id="3.30.40.10">
    <property type="entry name" value="Zinc/RING finger domain, C3HC4 (zinc finger)"/>
    <property type="match status" value="1"/>
</dbReference>
<dbReference type="PANTHER" id="PTHR12695:SF2">
    <property type="entry name" value="GENERAL TRANSCRIPTION FACTOR IIH SUBUNIT 2-RELATED"/>
    <property type="match status" value="1"/>
</dbReference>
<dbReference type="PROSITE" id="PS50234">
    <property type="entry name" value="VWFA"/>
    <property type="match status" value="1"/>
</dbReference>
<dbReference type="GO" id="GO:0008270">
    <property type="term" value="F:zinc ion binding"/>
    <property type="evidence" value="ECO:0007669"/>
    <property type="project" value="UniProtKB-UniRule"/>
</dbReference>
<dbReference type="GO" id="GO:0006289">
    <property type="term" value="P:nucleotide-excision repair"/>
    <property type="evidence" value="ECO:0007669"/>
    <property type="project" value="UniProtKB-UniRule"/>
</dbReference>
<dbReference type="EMBL" id="CACRXK020002146">
    <property type="protein sequence ID" value="CAB3992900.1"/>
    <property type="molecule type" value="Genomic_DNA"/>
</dbReference>
<evidence type="ECO:0000256" key="5">
    <source>
        <dbReference type="ARBA" id="ARBA00022771"/>
    </source>
</evidence>
<dbReference type="Pfam" id="PF04056">
    <property type="entry name" value="Ssl1"/>
    <property type="match status" value="1"/>
</dbReference>
<dbReference type="InterPro" id="IPR002035">
    <property type="entry name" value="VWF_A"/>
</dbReference>
<dbReference type="InterPro" id="IPR036465">
    <property type="entry name" value="vWFA_dom_sf"/>
</dbReference>
<dbReference type="NCBIfam" id="TIGR00622">
    <property type="entry name" value="ssl1"/>
    <property type="match status" value="1"/>
</dbReference>
<evidence type="ECO:0000256" key="1">
    <source>
        <dbReference type="ARBA" id="ARBA00004123"/>
    </source>
</evidence>
<dbReference type="GO" id="GO:0006351">
    <property type="term" value="P:DNA-templated transcription"/>
    <property type="evidence" value="ECO:0007669"/>
    <property type="project" value="InterPro"/>
</dbReference>
<keyword evidence="8 11" id="KW-0804">Transcription</keyword>
<dbReference type="InterPro" id="IPR013087">
    <property type="entry name" value="Znf_C2H2_type"/>
</dbReference>
<dbReference type="PROSITE" id="PS00028">
    <property type="entry name" value="ZINC_FINGER_C2H2_1"/>
    <property type="match status" value="1"/>
</dbReference>
<dbReference type="PIRSF" id="PIRSF015919">
    <property type="entry name" value="TFIIH_SSL1"/>
    <property type="match status" value="1"/>
</dbReference>
<dbReference type="GO" id="GO:0006357">
    <property type="term" value="P:regulation of transcription by RNA polymerase II"/>
    <property type="evidence" value="ECO:0007669"/>
    <property type="project" value="TreeGrafter"/>
</dbReference>
<keyword evidence="3 11" id="KW-0479">Metal-binding</keyword>
<evidence type="ECO:0000256" key="4">
    <source>
        <dbReference type="ARBA" id="ARBA00022763"/>
    </source>
</evidence>
<dbReference type="Gene3D" id="3.40.50.410">
    <property type="entry name" value="von Willebrand factor, type A domain"/>
    <property type="match status" value="1"/>
</dbReference>
<evidence type="ECO:0000256" key="8">
    <source>
        <dbReference type="ARBA" id="ARBA00023163"/>
    </source>
</evidence>
<dbReference type="Pfam" id="PF07975">
    <property type="entry name" value="C1_4"/>
    <property type="match status" value="1"/>
</dbReference>
<keyword evidence="5" id="KW-0863">Zinc-finger</keyword>
<evidence type="ECO:0000313" key="13">
    <source>
        <dbReference type="Proteomes" id="UP001152795"/>
    </source>
</evidence>
<comment type="subcellular location">
    <subcellularLocation>
        <location evidence="1 11">Nucleus</location>
    </subcellularLocation>
</comment>
<dbReference type="InterPro" id="IPR012170">
    <property type="entry name" value="TFIIH_SSL1/p44"/>
</dbReference>
<sequence>MAADDDDESGYRWLNQYEKSWEAIQEDAQGGLQFVDDDFIQRARRRRLLAQPGNIRLGMMRHLYIILDLSKAMEEADLKPSRLFCTLKLLENFIVEYFDQNPISQLGIISTNNKRAEKLSELSGNPRIHASALTQKEKPNVCQGEPSLQNALETAKKSLRHLPGHASREILIVFGSLTTCDPSDIMETFESLKECKIRCSVIGLSAEVKVCKTLATTTQGTYDVILDEKHFRDILMQHVIPPAAKADAEAALIRMGFPQHLMSSTPSLCLCHLDSEWNKEINSSGYFCPQCNSKYCDLPVQCKACGLTLVSAPHLARSFQHLFPLAQFTEITTDEESHQKNCFGCESLLSKNLIYECPECSKRFCFECDLFIHETLHVCPGCSSTTSNAVIIKT</sequence>
<dbReference type="InterPro" id="IPR046349">
    <property type="entry name" value="C1-like_sf"/>
</dbReference>
<dbReference type="AlphaFoldDB" id="A0A6S7H9H0"/>
<dbReference type="InterPro" id="IPR013083">
    <property type="entry name" value="Znf_RING/FYVE/PHD"/>
</dbReference>
<dbReference type="FunFam" id="3.40.50.410:FF:000015">
    <property type="entry name" value="General transcription factor IIH subunit 2"/>
    <property type="match status" value="1"/>
</dbReference>
<comment type="caution">
    <text evidence="12">The sequence shown here is derived from an EMBL/GenBank/DDBJ whole genome shotgun (WGS) entry which is preliminary data.</text>
</comment>
<dbReference type="SMART" id="SM00327">
    <property type="entry name" value="VWA"/>
    <property type="match status" value="1"/>
</dbReference>
<evidence type="ECO:0000256" key="2">
    <source>
        <dbReference type="ARBA" id="ARBA00006092"/>
    </source>
</evidence>
<dbReference type="CDD" id="cd01453">
    <property type="entry name" value="vWA_transcription_factor_IIH_type"/>
    <property type="match status" value="1"/>
</dbReference>
<evidence type="ECO:0000313" key="12">
    <source>
        <dbReference type="EMBL" id="CAB3992900.1"/>
    </source>
</evidence>
<comment type="similarity">
    <text evidence="2 11">Belongs to the GTF2H2 family.</text>
</comment>
<gene>
    <name evidence="12" type="ORF">PACLA_8A023665</name>
</gene>
<keyword evidence="7 11" id="KW-0805">Transcription regulation</keyword>
<dbReference type="SMART" id="SM01047">
    <property type="entry name" value="C1_4"/>
    <property type="match status" value="1"/>
</dbReference>
<evidence type="ECO:0000256" key="7">
    <source>
        <dbReference type="ARBA" id="ARBA00023015"/>
    </source>
</evidence>
<protein>
    <recommendedName>
        <fullName evidence="11">General transcription factor IIH subunit</fullName>
    </recommendedName>
</protein>
<keyword evidence="6 11" id="KW-0862">Zinc</keyword>
<organism evidence="12 13">
    <name type="scientific">Paramuricea clavata</name>
    <name type="common">Red gorgonian</name>
    <name type="synonym">Violescent sea-whip</name>
    <dbReference type="NCBI Taxonomy" id="317549"/>
    <lineage>
        <taxon>Eukaryota</taxon>
        <taxon>Metazoa</taxon>
        <taxon>Cnidaria</taxon>
        <taxon>Anthozoa</taxon>
        <taxon>Octocorallia</taxon>
        <taxon>Malacalcyonacea</taxon>
        <taxon>Plexauridae</taxon>
        <taxon>Paramuricea</taxon>
    </lineage>
</organism>
<dbReference type="GO" id="GO:0005675">
    <property type="term" value="C:transcription factor TFIIH holo complex"/>
    <property type="evidence" value="ECO:0007669"/>
    <property type="project" value="UniProtKB-UniRule"/>
</dbReference>
<evidence type="ECO:0000256" key="6">
    <source>
        <dbReference type="ARBA" id="ARBA00022833"/>
    </source>
</evidence>
<dbReference type="SUPFAM" id="SSF57889">
    <property type="entry name" value="Cysteine-rich domain"/>
    <property type="match status" value="1"/>
</dbReference>
<dbReference type="OrthoDB" id="284275at2759"/>
<dbReference type="InterPro" id="IPR004595">
    <property type="entry name" value="TFIIH_C1-like_dom"/>
</dbReference>